<reference evidence="2" key="2">
    <citation type="submission" date="2017-02" db="EMBL/GenBank/DDBJ databases">
        <title>Sunflower complete genome.</title>
        <authorList>
            <person name="Langlade N."/>
            <person name="Munos S."/>
        </authorList>
    </citation>
    <scope>NUCLEOTIDE SEQUENCE [LARGE SCALE GENOMIC DNA]</scope>
    <source>
        <tissue evidence="2">Leaves</tissue>
    </source>
</reference>
<name>A0A251SKJ0_HELAN</name>
<dbReference type="Proteomes" id="UP000215914">
    <property type="component" value="Chromosome 14"/>
</dbReference>
<accession>A0A251SKJ0</accession>
<dbReference type="EMBL" id="MNCJ02000329">
    <property type="protein sequence ID" value="KAF5770788.1"/>
    <property type="molecule type" value="Genomic_DNA"/>
</dbReference>
<sequence length="51" mass="6412">MWRRIINTRVHYNTLIKIAKEDGEKKKMKKKVYTFQRWMILIKLQLFVIIF</sequence>
<reference evidence="1 3" key="1">
    <citation type="journal article" date="2017" name="Nature">
        <title>The sunflower genome provides insights into oil metabolism, flowering and Asterid evolution.</title>
        <authorList>
            <person name="Badouin H."/>
            <person name="Gouzy J."/>
            <person name="Grassa C.J."/>
            <person name="Murat F."/>
            <person name="Staton S.E."/>
            <person name="Cottret L."/>
            <person name="Lelandais-Briere C."/>
            <person name="Owens G.L."/>
            <person name="Carrere S."/>
            <person name="Mayjonade B."/>
            <person name="Legrand L."/>
            <person name="Gill N."/>
            <person name="Kane N.C."/>
            <person name="Bowers J.E."/>
            <person name="Hubner S."/>
            <person name="Bellec A."/>
            <person name="Berard A."/>
            <person name="Berges H."/>
            <person name="Blanchet N."/>
            <person name="Boniface M.C."/>
            <person name="Brunel D."/>
            <person name="Catrice O."/>
            <person name="Chaidir N."/>
            <person name="Claudel C."/>
            <person name="Donnadieu C."/>
            <person name="Faraut T."/>
            <person name="Fievet G."/>
            <person name="Helmstetter N."/>
            <person name="King M."/>
            <person name="Knapp S.J."/>
            <person name="Lai Z."/>
            <person name="Le Paslier M.C."/>
            <person name="Lippi Y."/>
            <person name="Lorenzon L."/>
            <person name="Mandel J.R."/>
            <person name="Marage G."/>
            <person name="Marchand G."/>
            <person name="Marquand E."/>
            <person name="Bret-Mestries E."/>
            <person name="Morien E."/>
            <person name="Nambeesan S."/>
            <person name="Nguyen T."/>
            <person name="Pegot-Espagnet P."/>
            <person name="Pouilly N."/>
            <person name="Raftis F."/>
            <person name="Sallet E."/>
            <person name="Schiex T."/>
            <person name="Thomas J."/>
            <person name="Vandecasteele C."/>
            <person name="Vares D."/>
            <person name="Vear F."/>
            <person name="Vautrin S."/>
            <person name="Crespi M."/>
            <person name="Mangin B."/>
            <person name="Burke J.M."/>
            <person name="Salse J."/>
            <person name="Munos S."/>
            <person name="Vincourt P."/>
            <person name="Rieseberg L.H."/>
            <person name="Langlade N.B."/>
        </authorList>
    </citation>
    <scope>NUCLEOTIDE SEQUENCE [LARGE SCALE GENOMIC DNA]</scope>
    <source>
        <strain evidence="3">cv. SF193</strain>
        <tissue evidence="1">Leaves</tissue>
    </source>
</reference>
<dbReference type="InParanoid" id="A0A251SKJ0"/>
<evidence type="ECO:0000313" key="2">
    <source>
        <dbReference type="EMBL" id="OTF97990.1"/>
    </source>
</evidence>
<organism evidence="2 3">
    <name type="scientific">Helianthus annuus</name>
    <name type="common">Common sunflower</name>
    <dbReference type="NCBI Taxonomy" id="4232"/>
    <lineage>
        <taxon>Eukaryota</taxon>
        <taxon>Viridiplantae</taxon>
        <taxon>Streptophyta</taxon>
        <taxon>Embryophyta</taxon>
        <taxon>Tracheophyta</taxon>
        <taxon>Spermatophyta</taxon>
        <taxon>Magnoliopsida</taxon>
        <taxon>eudicotyledons</taxon>
        <taxon>Gunneridae</taxon>
        <taxon>Pentapetalae</taxon>
        <taxon>asterids</taxon>
        <taxon>campanulids</taxon>
        <taxon>Asterales</taxon>
        <taxon>Asteraceae</taxon>
        <taxon>Asteroideae</taxon>
        <taxon>Heliantheae alliance</taxon>
        <taxon>Heliantheae</taxon>
        <taxon>Helianthus</taxon>
    </lineage>
</organism>
<reference evidence="1" key="3">
    <citation type="submission" date="2020-06" db="EMBL/GenBank/DDBJ databases">
        <title>Helianthus annuus Genome sequencing and assembly Release 2.</title>
        <authorList>
            <person name="Gouzy J."/>
            <person name="Langlade N."/>
            <person name="Munos S."/>
        </authorList>
    </citation>
    <scope>NUCLEOTIDE SEQUENCE</scope>
    <source>
        <tissue evidence="1">Leaves</tissue>
    </source>
</reference>
<proteinExistence type="predicted"/>
<protein>
    <submittedName>
        <fullName evidence="2">Uncharacterized protein</fullName>
    </submittedName>
</protein>
<dbReference type="Gramene" id="mRNA:HanXRQr2_Chr14g0663331">
    <property type="protein sequence ID" value="CDS:HanXRQr2_Chr14g0663331.1"/>
    <property type="gene ID" value="HanXRQr2_Chr14g0663331"/>
</dbReference>
<evidence type="ECO:0000313" key="1">
    <source>
        <dbReference type="EMBL" id="KAF5770788.1"/>
    </source>
</evidence>
<dbReference type="AlphaFoldDB" id="A0A251SKJ0"/>
<dbReference type="EMBL" id="CM007903">
    <property type="protein sequence ID" value="OTF97990.1"/>
    <property type="molecule type" value="Genomic_DNA"/>
</dbReference>
<keyword evidence="3" id="KW-1185">Reference proteome</keyword>
<evidence type="ECO:0000313" key="3">
    <source>
        <dbReference type="Proteomes" id="UP000215914"/>
    </source>
</evidence>
<gene>
    <name evidence="2" type="ORF">HannXRQ_Chr14g0440721</name>
    <name evidence="1" type="ORF">HanXRQr2_Chr14g0663331</name>
</gene>